<proteinExistence type="predicted"/>
<reference evidence="1" key="1">
    <citation type="submission" date="2022-06" db="EMBL/GenBank/DDBJ databases">
        <title>Vallitalea longa sp. nov., an anaerobic bacterium isolated from marine sediment.</title>
        <authorList>
            <person name="Hirano S."/>
            <person name="Terahara T."/>
            <person name="Mori K."/>
            <person name="Hamada M."/>
            <person name="Matsumoto R."/>
            <person name="Kobayashi T."/>
        </authorList>
    </citation>
    <scope>NUCLEOTIDE SEQUENCE</scope>
    <source>
        <strain evidence="1">SH18-1</strain>
    </source>
</reference>
<dbReference type="EMBL" id="BRLB01000031">
    <property type="protein sequence ID" value="GKX32320.1"/>
    <property type="molecule type" value="Genomic_DNA"/>
</dbReference>
<evidence type="ECO:0000313" key="2">
    <source>
        <dbReference type="Proteomes" id="UP001144256"/>
    </source>
</evidence>
<name>A0A9W5YDX4_9FIRM</name>
<dbReference type="RefSeq" id="WP_281819806.1">
    <property type="nucleotide sequence ID" value="NZ_BRLB01000031.1"/>
</dbReference>
<comment type="caution">
    <text evidence="1">The sequence shown here is derived from an EMBL/GenBank/DDBJ whole genome shotgun (WGS) entry which is preliminary data.</text>
</comment>
<organism evidence="1 2">
    <name type="scientific">Vallitalea longa</name>
    <dbReference type="NCBI Taxonomy" id="2936439"/>
    <lineage>
        <taxon>Bacteria</taxon>
        <taxon>Bacillati</taxon>
        <taxon>Bacillota</taxon>
        <taxon>Clostridia</taxon>
        <taxon>Lachnospirales</taxon>
        <taxon>Vallitaleaceae</taxon>
        <taxon>Vallitalea</taxon>
    </lineage>
</organism>
<sequence length="117" mass="13536">MKSLGIESLRELFSILENTALSIAGIDNAVNDYLERQKPDKEYKNILGFQMESMKLIELKILKSLIKKCGYGRFTISELMSVHELINVDKNKDIYLYYLEGTNKYVFIECNQLAKVC</sequence>
<dbReference type="AlphaFoldDB" id="A0A9W5YDX4"/>
<gene>
    <name evidence="1" type="ORF">SH1V18_48000</name>
</gene>
<protein>
    <submittedName>
        <fullName evidence="1">Uncharacterized protein</fullName>
    </submittedName>
</protein>
<dbReference type="Proteomes" id="UP001144256">
    <property type="component" value="Unassembled WGS sequence"/>
</dbReference>
<evidence type="ECO:0000313" key="1">
    <source>
        <dbReference type="EMBL" id="GKX32320.1"/>
    </source>
</evidence>
<accession>A0A9W5YDX4</accession>
<keyword evidence="2" id="KW-1185">Reference proteome</keyword>